<dbReference type="InterPro" id="IPR058647">
    <property type="entry name" value="BSH_CzcB-like"/>
</dbReference>
<evidence type="ECO:0000256" key="1">
    <source>
        <dbReference type="ARBA" id="ARBA00009477"/>
    </source>
</evidence>
<name>A0A1W6N1G8_9HYPH</name>
<dbReference type="GO" id="GO:0016020">
    <property type="term" value="C:membrane"/>
    <property type="evidence" value="ECO:0007669"/>
    <property type="project" value="InterPro"/>
</dbReference>
<dbReference type="Pfam" id="PF25973">
    <property type="entry name" value="BSH_CzcB"/>
    <property type="match status" value="1"/>
</dbReference>
<accession>A0A1W6N1G8</accession>
<feature type="domain" description="CusB-like beta-barrel" evidence="3">
    <location>
        <begin position="220"/>
        <end position="294"/>
    </location>
</feature>
<keyword evidence="2" id="KW-0813">Transport</keyword>
<dbReference type="Gene3D" id="2.40.50.100">
    <property type="match status" value="1"/>
</dbReference>
<dbReference type="AlphaFoldDB" id="A0A1W6N1G8"/>
<dbReference type="Pfam" id="PF25954">
    <property type="entry name" value="Beta-barrel_RND_2"/>
    <property type="match status" value="1"/>
</dbReference>
<sequence>MGFAFFLAKKPAEVKPVAAETVPGELAVDLNEKQLQAIKIGVVGTRTFVIERQAVGTIDFNQNRLTQVFTPYQGRIIAALPNVGDRVEKDQVLFTIDSPDLLNAESALIAAAGVLKLQNATLARAQKMKSFGGASQQAVDQSASDQQTAEGNLKSARDAVRIFGKTDEEIDNIIALRKADPRLVVKSPMTGYVTTRNAAPGLFVQPGVAPPPFTVADLSTMWLFANVPETETPLFKVGQRLKAHVAAYPGRDFDGTITVLGPSVDPNTRRIFVRSEIEDPQHLLRGGMFADFTIRLDDAVNATAVPAAAVVREGDGSMSAWTTKDDRHFVRRTVKVGHIQEGYDQILEGLKRGERVVVEGAVFLSNKLAGGSTD</sequence>
<dbReference type="STRING" id="655015.B1812_13845"/>
<comment type="similarity">
    <text evidence="1">Belongs to the membrane fusion protein (MFP) (TC 8.A.1) family.</text>
</comment>
<proteinExistence type="inferred from homology"/>
<dbReference type="NCBIfam" id="TIGR01730">
    <property type="entry name" value="RND_mfp"/>
    <property type="match status" value="1"/>
</dbReference>
<dbReference type="PANTHER" id="PTHR30097">
    <property type="entry name" value="CATION EFFLUX SYSTEM PROTEIN CUSB"/>
    <property type="match status" value="1"/>
</dbReference>
<dbReference type="Pfam" id="PF25967">
    <property type="entry name" value="RND-MFP_C"/>
    <property type="match status" value="1"/>
</dbReference>
<dbReference type="PANTHER" id="PTHR30097:SF16">
    <property type="entry name" value="CATION EFFLUX SYSTEM (CZCB-LIKE)"/>
    <property type="match status" value="1"/>
</dbReference>
<feature type="domain" description="Multidrug resistance protein MdtA-like C-terminal permuted SH3" evidence="4">
    <location>
        <begin position="301"/>
        <end position="361"/>
    </location>
</feature>
<dbReference type="KEGG" id="mbry:B1812_13845"/>
<dbReference type="InterPro" id="IPR006143">
    <property type="entry name" value="RND_pump_MFP"/>
</dbReference>
<dbReference type="Proteomes" id="UP000193978">
    <property type="component" value="Chromosome"/>
</dbReference>
<feature type="domain" description="CzcB-like barrel-sandwich hybrid" evidence="5">
    <location>
        <begin position="65"/>
        <end position="206"/>
    </location>
</feature>
<dbReference type="EMBL" id="CP019948">
    <property type="protein sequence ID" value="ARN83648.1"/>
    <property type="molecule type" value="Genomic_DNA"/>
</dbReference>
<dbReference type="Gene3D" id="2.40.30.170">
    <property type="match status" value="1"/>
</dbReference>
<evidence type="ECO:0000256" key="2">
    <source>
        <dbReference type="ARBA" id="ARBA00022448"/>
    </source>
</evidence>
<evidence type="ECO:0000313" key="6">
    <source>
        <dbReference type="EMBL" id="ARN83648.1"/>
    </source>
</evidence>
<evidence type="ECO:0000313" key="7">
    <source>
        <dbReference type="Proteomes" id="UP000193978"/>
    </source>
</evidence>
<dbReference type="SUPFAM" id="SSF111369">
    <property type="entry name" value="HlyD-like secretion proteins"/>
    <property type="match status" value="1"/>
</dbReference>
<dbReference type="InterPro" id="IPR058627">
    <property type="entry name" value="MdtA-like_C"/>
</dbReference>
<keyword evidence="7" id="KW-1185">Reference proteome</keyword>
<evidence type="ECO:0000259" key="5">
    <source>
        <dbReference type="Pfam" id="PF25973"/>
    </source>
</evidence>
<protein>
    <submittedName>
        <fullName evidence="6">Efflux transporter periplasmic adaptor subunit</fullName>
    </submittedName>
</protein>
<dbReference type="GO" id="GO:0022857">
    <property type="term" value="F:transmembrane transporter activity"/>
    <property type="evidence" value="ECO:0007669"/>
    <property type="project" value="InterPro"/>
</dbReference>
<evidence type="ECO:0000259" key="4">
    <source>
        <dbReference type="Pfam" id="PF25967"/>
    </source>
</evidence>
<organism evidence="6 7">
    <name type="scientific">Methylocystis bryophila</name>
    <dbReference type="NCBI Taxonomy" id="655015"/>
    <lineage>
        <taxon>Bacteria</taxon>
        <taxon>Pseudomonadati</taxon>
        <taxon>Pseudomonadota</taxon>
        <taxon>Alphaproteobacteria</taxon>
        <taxon>Hyphomicrobiales</taxon>
        <taxon>Methylocystaceae</taxon>
        <taxon>Methylocystis</taxon>
    </lineage>
</organism>
<reference evidence="6 7" key="1">
    <citation type="submission" date="2017-02" db="EMBL/GenBank/DDBJ databases">
        <authorList>
            <person name="Peterson S.W."/>
        </authorList>
    </citation>
    <scope>NUCLEOTIDE SEQUENCE [LARGE SCALE GENOMIC DNA]</scope>
    <source>
        <strain evidence="6 7">S285</strain>
    </source>
</reference>
<evidence type="ECO:0000259" key="3">
    <source>
        <dbReference type="Pfam" id="PF25954"/>
    </source>
</evidence>
<gene>
    <name evidence="6" type="ORF">B1812_13845</name>
</gene>
<dbReference type="Gene3D" id="2.40.420.20">
    <property type="match status" value="1"/>
</dbReference>
<dbReference type="InterPro" id="IPR051909">
    <property type="entry name" value="MFP_Cation_Efflux"/>
</dbReference>
<dbReference type="FunFam" id="2.40.30.170:FF:000010">
    <property type="entry name" value="Efflux RND transporter periplasmic adaptor subunit"/>
    <property type="match status" value="1"/>
</dbReference>
<dbReference type="InterPro" id="IPR058792">
    <property type="entry name" value="Beta-barrel_RND_2"/>
</dbReference>